<name>A0A7E4VSV3_PANRE</name>
<keyword evidence="1" id="KW-1185">Reference proteome</keyword>
<sequence>MQLSACLPGYKQRRGQILFKRCRRHTVSRSLASRTTISSARLFDPSRYASTRTKHIANSSFWRHSHDLECVVYLCKRTNSARQTSKNCCLVVSR</sequence>
<reference evidence="2" key="2">
    <citation type="submission" date="2020-10" db="UniProtKB">
        <authorList>
            <consortium name="WormBaseParasite"/>
        </authorList>
    </citation>
    <scope>IDENTIFICATION</scope>
</reference>
<dbReference type="WBParaSite" id="Pan_g2790.t1">
    <property type="protein sequence ID" value="Pan_g2790.t1"/>
    <property type="gene ID" value="Pan_g2790"/>
</dbReference>
<proteinExistence type="predicted"/>
<evidence type="ECO:0000313" key="2">
    <source>
        <dbReference type="WBParaSite" id="Pan_g2790.t1"/>
    </source>
</evidence>
<organism evidence="1 2">
    <name type="scientific">Panagrellus redivivus</name>
    <name type="common">Microworm</name>
    <dbReference type="NCBI Taxonomy" id="6233"/>
    <lineage>
        <taxon>Eukaryota</taxon>
        <taxon>Metazoa</taxon>
        <taxon>Ecdysozoa</taxon>
        <taxon>Nematoda</taxon>
        <taxon>Chromadorea</taxon>
        <taxon>Rhabditida</taxon>
        <taxon>Tylenchina</taxon>
        <taxon>Panagrolaimomorpha</taxon>
        <taxon>Panagrolaimoidea</taxon>
        <taxon>Panagrolaimidae</taxon>
        <taxon>Panagrellus</taxon>
    </lineage>
</organism>
<protein>
    <submittedName>
        <fullName evidence="2">Secreted protein</fullName>
    </submittedName>
</protein>
<accession>A0A7E4VSV3</accession>
<dbReference type="AlphaFoldDB" id="A0A7E4VSV3"/>
<evidence type="ECO:0000313" key="1">
    <source>
        <dbReference type="Proteomes" id="UP000492821"/>
    </source>
</evidence>
<reference evidence="1" key="1">
    <citation type="journal article" date="2013" name="Genetics">
        <title>The draft genome and transcriptome of Panagrellus redivivus are shaped by the harsh demands of a free-living lifestyle.</title>
        <authorList>
            <person name="Srinivasan J."/>
            <person name="Dillman A.R."/>
            <person name="Macchietto M.G."/>
            <person name="Heikkinen L."/>
            <person name="Lakso M."/>
            <person name="Fracchia K.M."/>
            <person name="Antoshechkin I."/>
            <person name="Mortazavi A."/>
            <person name="Wong G."/>
            <person name="Sternberg P.W."/>
        </authorList>
    </citation>
    <scope>NUCLEOTIDE SEQUENCE [LARGE SCALE GENOMIC DNA]</scope>
    <source>
        <strain evidence="1">MT8872</strain>
    </source>
</reference>
<dbReference type="Proteomes" id="UP000492821">
    <property type="component" value="Unassembled WGS sequence"/>
</dbReference>